<sequence>MALTIYSYKILPTSGDQPNFQPRNGLAQKRPVPPPLPIYIRVPTDALNMASALKRFSALSGAVAVAALLDTKIPQLPGGNLYVRRAILHRVSIGHSHLLPGRLEDHPPNSRSAPEYFLVCLHFLVSHHCGNEDEAAHQGTHQWVKKMALHQHIKRWFLPPPFNKLTDPTTPVVPDRRRACTI</sequence>
<proteinExistence type="predicted"/>
<reference evidence="1" key="1">
    <citation type="journal article" date="2022" name="bioRxiv">
        <title>Sequencing and chromosome-scale assembly of the giantPleurodeles waltlgenome.</title>
        <authorList>
            <person name="Brown T."/>
            <person name="Elewa A."/>
            <person name="Iarovenko S."/>
            <person name="Subramanian E."/>
            <person name="Araus A.J."/>
            <person name="Petzold A."/>
            <person name="Susuki M."/>
            <person name="Suzuki K.-i.T."/>
            <person name="Hayashi T."/>
            <person name="Toyoda A."/>
            <person name="Oliveira C."/>
            <person name="Osipova E."/>
            <person name="Leigh N.D."/>
            <person name="Simon A."/>
            <person name="Yun M.H."/>
        </authorList>
    </citation>
    <scope>NUCLEOTIDE SEQUENCE</scope>
    <source>
        <strain evidence="1">20211129_DDA</strain>
        <tissue evidence="1">Liver</tissue>
    </source>
</reference>
<comment type="caution">
    <text evidence="1">The sequence shown here is derived from an EMBL/GenBank/DDBJ whole genome shotgun (WGS) entry which is preliminary data.</text>
</comment>
<dbReference type="AlphaFoldDB" id="A0AAV7PFB3"/>
<protein>
    <submittedName>
        <fullName evidence="1">Uncharacterized protein</fullName>
    </submittedName>
</protein>
<dbReference type="EMBL" id="JANPWB010000011">
    <property type="protein sequence ID" value="KAJ1125524.1"/>
    <property type="molecule type" value="Genomic_DNA"/>
</dbReference>
<evidence type="ECO:0000313" key="1">
    <source>
        <dbReference type="EMBL" id="KAJ1125524.1"/>
    </source>
</evidence>
<accession>A0AAV7PFB3</accession>
<gene>
    <name evidence="1" type="ORF">NDU88_003953</name>
</gene>
<organism evidence="1 2">
    <name type="scientific">Pleurodeles waltl</name>
    <name type="common">Iberian ribbed newt</name>
    <dbReference type="NCBI Taxonomy" id="8319"/>
    <lineage>
        <taxon>Eukaryota</taxon>
        <taxon>Metazoa</taxon>
        <taxon>Chordata</taxon>
        <taxon>Craniata</taxon>
        <taxon>Vertebrata</taxon>
        <taxon>Euteleostomi</taxon>
        <taxon>Amphibia</taxon>
        <taxon>Batrachia</taxon>
        <taxon>Caudata</taxon>
        <taxon>Salamandroidea</taxon>
        <taxon>Salamandridae</taxon>
        <taxon>Pleurodelinae</taxon>
        <taxon>Pleurodeles</taxon>
    </lineage>
</organism>
<evidence type="ECO:0000313" key="2">
    <source>
        <dbReference type="Proteomes" id="UP001066276"/>
    </source>
</evidence>
<keyword evidence="2" id="KW-1185">Reference proteome</keyword>
<dbReference type="Proteomes" id="UP001066276">
    <property type="component" value="Chromosome 7"/>
</dbReference>
<name>A0AAV7PFB3_PLEWA</name>